<name>A0ABT5KXR6_9ALTE</name>
<comment type="caution">
    <text evidence="2">The sequence shown here is derived from an EMBL/GenBank/DDBJ whole genome shotgun (WGS) entry which is preliminary data.</text>
</comment>
<dbReference type="RefSeq" id="WP_273637991.1">
    <property type="nucleotide sequence ID" value="NZ_JAQQXP010000001.1"/>
</dbReference>
<gene>
    <name evidence="2" type="ORF">OIK42_02165</name>
</gene>
<keyword evidence="2" id="KW-0808">Transferase</keyword>
<dbReference type="PANTHER" id="PTHR36836">
    <property type="entry name" value="COLANIC ACID BIOSYNTHESIS PROTEIN WCAK"/>
    <property type="match status" value="1"/>
</dbReference>
<dbReference type="GO" id="GO:0016740">
    <property type="term" value="F:transferase activity"/>
    <property type="evidence" value="ECO:0007669"/>
    <property type="project" value="UniProtKB-KW"/>
</dbReference>
<dbReference type="Pfam" id="PF04230">
    <property type="entry name" value="PS_pyruv_trans"/>
    <property type="match status" value="1"/>
</dbReference>
<protein>
    <submittedName>
        <fullName evidence="2">Polysaccharide pyruvyl transferase family protein</fullName>
    </submittedName>
</protein>
<dbReference type="EMBL" id="JAQQXP010000001">
    <property type="protein sequence ID" value="MDC8829557.1"/>
    <property type="molecule type" value="Genomic_DNA"/>
</dbReference>
<evidence type="ECO:0000259" key="1">
    <source>
        <dbReference type="Pfam" id="PF04230"/>
    </source>
</evidence>
<evidence type="ECO:0000313" key="3">
    <source>
        <dbReference type="Proteomes" id="UP001218788"/>
    </source>
</evidence>
<keyword evidence="3" id="KW-1185">Reference proteome</keyword>
<dbReference type="PANTHER" id="PTHR36836:SF1">
    <property type="entry name" value="COLANIC ACID BIOSYNTHESIS PROTEIN WCAK"/>
    <property type="match status" value="1"/>
</dbReference>
<dbReference type="InterPro" id="IPR007345">
    <property type="entry name" value="Polysacch_pyruvyl_Trfase"/>
</dbReference>
<proteinExistence type="predicted"/>
<feature type="domain" description="Polysaccharide pyruvyl transferase" evidence="1">
    <location>
        <begin position="16"/>
        <end position="316"/>
    </location>
</feature>
<accession>A0ABT5KXR6</accession>
<reference evidence="2 3" key="1">
    <citation type="submission" date="2022-10" db="EMBL/GenBank/DDBJ databases">
        <title>Alteromonas sp. chi3 Genome sequencing.</title>
        <authorList>
            <person name="Park S."/>
        </authorList>
    </citation>
    <scope>NUCLEOTIDE SEQUENCE [LARGE SCALE GENOMIC DNA]</scope>
    <source>
        <strain evidence="3">chi3</strain>
    </source>
</reference>
<dbReference type="Proteomes" id="UP001218788">
    <property type="component" value="Unassembled WGS sequence"/>
</dbReference>
<sequence>MKRIKALKISSLSGLNKGDYIISLCIEHLFKINDVEITSIDIEKRSVTNNSSVDKRSSNIALRIIRSNIYLKYFTKIFKLETKTIPSIIKESLKYDLIIFGGGNMLFNQSGCPYLYYFSRLVTEFKDKKRILLYAVGVGPFELPYKKQLKNIVTHSNVILVRDKHSHKLVNDLDIDTSQKNLSIAVDPAFILSDIYPIKISDKKYIAFNIIDFQVMSFHDKNFDLEKLSRNIIEIASRLELEILLLVTSDQDIKITKKIHELILEANIASNYFYIRTDTDYSELYSSVKYSVASRMHSSIFSLSYAIPTVVVNWQHKVKGTLEEVFSDSAPYLISKDFEPDEVTNKLTAIQYIELEESIKSIKEKIYDQASRIIKNEKKSFL</sequence>
<evidence type="ECO:0000313" key="2">
    <source>
        <dbReference type="EMBL" id="MDC8829557.1"/>
    </source>
</evidence>
<organism evidence="2 3">
    <name type="scientific">Alteromonas gilva</name>
    <dbReference type="NCBI Taxonomy" id="2987522"/>
    <lineage>
        <taxon>Bacteria</taxon>
        <taxon>Pseudomonadati</taxon>
        <taxon>Pseudomonadota</taxon>
        <taxon>Gammaproteobacteria</taxon>
        <taxon>Alteromonadales</taxon>
        <taxon>Alteromonadaceae</taxon>
        <taxon>Alteromonas/Salinimonas group</taxon>
        <taxon>Alteromonas</taxon>
    </lineage>
</organism>